<gene>
    <name evidence="6" type="ORF">EFD62_01765</name>
</gene>
<dbReference type="Proteomes" id="UP000289166">
    <property type="component" value="Unassembled WGS sequence"/>
</dbReference>
<dbReference type="InterPro" id="IPR025184">
    <property type="entry name" value="AadA_C"/>
</dbReference>
<dbReference type="PIRSF" id="PIRSF000819">
    <property type="entry name" value="Streptomycin_3-adenylyltransf"/>
    <property type="match status" value="1"/>
</dbReference>
<dbReference type="OrthoDB" id="5643411at2"/>
<sequence length="258" mass="30026">MFYQTLIDEFTAMSRGIIGEKLTGIYLHGSMAMNCFNSEKSDIDLLIVIEDGIRNVQKIEFLKQFVKLNEKGPAKGLEISIVKREFCKPFVYPTPFELHFSPMYLQWIKDNPENYVESMKGMDKDLAAHFTVINKYGIVLYGEMIEHVFEEVPKKDYIDSIWCDVKGASEEITKEPIYMILNLCRVLAFIKDNLYLSKQSAGEWGVSHLPRKYHFLISRALDCYKSNQLMREDMELARQFANEMLAIICRQKLILSDE</sequence>
<proteinExistence type="predicted"/>
<evidence type="ECO:0000256" key="1">
    <source>
        <dbReference type="ARBA" id="ARBA00022679"/>
    </source>
</evidence>
<feature type="domain" description="Adenylyltransferase AadA C-terminal" evidence="5">
    <location>
        <begin position="148"/>
        <end position="245"/>
    </location>
</feature>
<evidence type="ECO:0000256" key="3">
    <source>
        <dbReference type="ARBA" id="ARBA00047831"/>
    </source>
</evidence>
<feature type="domain" description="Polymerase nucleotidyl transferase" evidence="4">
    <location>
        <begin position="23"/>
        <end position="69"/>
    </location>
</feature>
<dbReference type="Pfam" id="PF13427">
    <property type="entry name" value="AadA_C"/>
    <property type="match status" value="1"/>
</dbReference>
<evidence type="ECO:0000259" key="5">
    <source>
        <dbReference type="Pfam" id="PF13427"/>
    </source>
</evidence>
<dbReference type="CDD" id="cd05403">
    <property type="entry name" value="NT_KNTase_like"/>
    <property type="match status" value="1"/>
</dbReference>
<keyword evidence="2" id="KW-0046">Antibiotic resistance</keyword>
<dbReference type="InterPro" id="IPR043519">
    <property type="entry name" value="NT_sf"/>
</dbReference>
<accession>A0A4Q0IC22</accession>
<comment type="catalytic activity">
    <reaction evidence="3">
        <text>spectinomycin + ATP = 9-O-adenylylspectinomycin + diphosphate</text>
        <dbReference type="Rhea" id="RHEA:63228"/>
        <dbReference type="ChEBI" id="CHEBI:30616"/>
        <dbReference type="ChEBI" id="CHEBI:33019"/>
        <dbReference type="ChEBI" id="CHEBI:146260"/>
        <dbReference type="ChEBI" id="CHEBI:146261"/>
    </reaction>
</comment>
<dbReference type="GO" id="GO:0046677">
    <property type="term" value="P:response to antibiotic"/>
    <property type="evidence" value="ECO:0007669"/>
    <property type="project" value="UniProtKB-KW"/>
</dbReference>
<dbReference type="InterPro" id="IPR002934">
    <property type="entry name" value="Polymerase_NTP_transf_dom"/>
</dbReference>
<dbReference type="SUPFAM" id="SSF81301">
    <property type="entry name" value="Nucleotidyltransferase"/>
    <property type="match status" value="1"/>
</dbReference>
<dbReference type="Pfam" id="PF01909">
    <property type="entry name" value="NTP_transf_2"/>
    <property type="match status" value="1"/>
</dbReference>
<dbReference type="InterPro" id="IPR024172">
    <property type="entry name" value="AadA/Aad9"/>
</dbReference>
<evidence type="ECO:0000313" key="6">
    <source>
        <dbReference type="EMBL" id="RXE60672.1"/>
    </source>
</evidence>
<keyword evidence="1" id="KW-0808">Transferase</keyword>
<reference evidence="7" key="1">
    <citation type="submission" date="2018-11" db="EMBL/GenBank/DDBJ databases">
        <title>Genome sequencing of a novel mesophilic and cellulolytic organism within the genus Hungateiclostridium.</title>
        <authorList>
            <person name="Rettenmaier R."/>
            <person name="Liebl W."/>
            <person name="Zverlov V."/>
        </authorList>
    </citation>
    <scope>NUCLEOTIDE SEQUENCE [LARGE SCALE GENOMIC DNA]</scope>
    <source>
        <strain evidence="7">N2K1</strain>
    </source>
</reference>
<protein>
    <submittedName>
        <fullName evidence="6">DUF4111 domain-containing protein</fullName>
    </submittedName>
</protein>
<evidence type="ECO:0000313" key="7">
    <source>
        <dbReference type="Proteomes" id="UP000289166"/>
    </source>
</evidence>
<organism evidence="6 7">
    <name type="scientific">Acetivibrio mesophilus</name>
    <dbReference type="NCBI Taxonomy" id="2487273"/>
    <lineage>
        <taxon>Bacteria</taxon>
        <taxon>Bacillati</taxon>
        <taxon>Bacillota</taxon>
        <taxon>Clostridia</taxon>
        <taxon>Eubacteriales</taxon>
        <taxon>Oscillospiraceae</taxon>
        <taxon>Acetivibrio</taxon>
    </lineage>
</organism>
<comment type="caution">
    <text evidence="6">The sequence shown here is derived from an EMBL/GenBank/DDBJ whole genome shotgun (WGS) entry which is preliminary data.</text>
</comment>
<dbReference type="EMBL" id="RLII01000001">
    <property type="protein sequence ID" value="RXE60672.1"/>
    <property type="molecule type" value="Genomic_DNA"/>
</dbReference>
<dbReference type="GO" id="GO:0070566">
    <property type="term" value="F:adenylyltransferase activity"/>
    <property type="evidence" value="ECO:0007669"/>
    <property type="project" value="InterPro"/>
</dbReference>
<evidence type="ECO:0000259" key="4">
    <source>
        <dbReference type="Pfam" id="PF01909"/>
    </source>
</evidence>
<dbReference type="AlphaFoldDB" id="A0A4Q0IC22"/>
<dbReference type="RefSeq" id="WP_128705652.1">
    <property type="nucleotide sequence ID" value="NZ_RLII01000001.1"/>
</dbReference>
<keyword evidence="7" id="KW-1185">Reference proteome</keyword>
<dbReference type="Gene3D" id="3.30.460.10">
    <property type="entry name" value="Beta Polymerase, domain 2"/>
    <property type="match status" value="1"/>
</dbReference>
<evidence type="ECO:0000256" key="2">
    <source>
        <dbReference type="ARBA" id="ARBA00023251"/>
    </source>
</evidence>
<name>A0A4Q0IC22_9FIRM</name>